<evidence type="ECO:0000256" key="1">
    <source>
        <dbReference type="ARBA" id="ARBA00006432"/>
    </source>
</evidence>
<keyword evidence="2" id="KW-0436">Ligase</keyword>
<dbReference type="InterPro" id="IPR042099">
    <property type="entry name" value="ANL_N_sf"/>
</dbReference>
<dbReference type="GO" id="GO:0031956">
    <property type="term" value="F:medium-chain fatty acid-CoA ligase activity"/>
    <property type="evidence" value="ECO:0007669"/>
    <property type="project" value="TreeGrafter"/>
</dbReference>
<dbReference type="Gene3D" id="3.40.50.12780">
    <property type="entry name" value="N-terminal domain of ligase-like"/>
    <property type="match status" value="1"/>
</dbReference>
<comment type="similarity">
    <text evidence="1">Belongs to the ATP-dependent AMP-binding enzyme family.</text>
</comment>
<evidence type="ECO:0000256" key="3">
    <source>
        <dbReference type="SAM" id="MobiDB-lite"/>
    </source>
</evidence>
<dbReference type="Pfam" id="PF00501">
    <property type="entry name" value="AMP-binding"/>
    <property type="match status" value="1"/>
</dbReference>
<dbReference type="PANTHER" id="PTHR43201:SF5">
    <property type="entry name" value="MEDIUM-CHAIN ACYL-COA LIGASE ACSF2, MITOCHONDRIAL"/>
    <property type="match status" value="1"/>
</dbReference>
<dbReference type="RefSeq" id="WP_072946460.1">
    <property type="nucleotide sequence ID" value="NZ_FNSV01000005.1"/>
</dbReference>
<dbReference type="Gene3D" id="3.30.300.30">
    <property type="match status" value="1"/>
</dbReference>
<evidence type="ECO:0000259" key="5">
    <source>
        <dbReference type="Pfam" id="PF13193"/>
    </source>
</evidence>
<dbReference type="AlphaFoldDB" id="A0A1H4L147"/>
<dbReference type="EMBL" id="FNSV01000005">
    <property type="protein sequence ID" value="SEB64433.1"/>
    <property type="molecule type" value="Genomic_DNA"/>
</dbReference>
<accession>A0A1H4L147</accession>
<protein>
    <submittedName>
        <fullName evidence="6">Long-chain acyl-CoA synthetase</fullName>
    </submittedName>
</protein>
<sequence length="523" mass="56744">MTHVGFWSAAKAHPDRIAVVDPEGGTLTFRELQERANQLVHALREMGLQRGDGIAILLPNCAEFIVSVLAAGQAGLYYTPLNHNLIASEIAYILDNSDAKAFIAHERFGDKANAAVEEANLPALNTLAVGEIDGFADFTSVIDCQPTTAPEDRAAGSMMSYTSGTTGRPKGVRRTLSGMSPECQDKLTAPMNMLAVFGLGQAGRNAHLCVSPLYHNAPGGYAMFALQLGHTLILTAKFDAEQFLALVEKHRITSTQMVPIQFYRLLKLPESTRKKYDVSSLRVISHAGAPCPADVKRRMMDWFGPVVYEYYSSGEGVGGTLVTPSEALERPGTVGRPFLPGAVIKVLDEAGNEVPRGEVGAVYSTLPGGGSSFKYHKDESKSASARRGDLFTAGDYGRMDEDGYLYLVSRRTDLILSGGVNIYPAEVETVLLEHQGIADAAVFGIPNEEWGEEVKAVVQLGVGVTASPDLADEIQKFCRERLAAFKVPKSVDFMDELPRDPNGKMYKRHLRDPYWVKATAGAR</sequence>
<dbReference type="InterPro" id="IPR045851">
    <property type="entry name" value="AMP-bd_C_sf"/>
</dbReference>
<feature type="region of interest" description="Disordered" evidence="3">
    <location>
        <begin position="151"/>
        <end position="174"/>
    </location>
</feature>
<gene>
    <name evidence="6" type="ORF">SAMN04490239_1026</name>
</gene>
<evidence type="ECO:0000313" key="6">
    <source>
        <dbReference type="EMBL" id="SEB64433.1"/>
    </source>
</evidence>
<feature type="domain" description="AMP-dependent synthetase/ligase" evidence="4">
    <location>
        <begin position="6"/>
        <end position="364"/>
    </location>
</feature>
<dbReference type="InterPro" id="IPR000873">
    <property type="entry name" value="AMP-dep_synth/lig_dom"/>
</dbReference>
<dbReference type="InterPro" id="IPR020845">
    <property type="entry name" value="AMP-binding_CS"/>
</dbReference>
<feature type="domain" description="AMP-binding enzyme C-terminal" evidence="5">
    <location>
        <begin position="426"/>
        <end position="504"/>
    </location>
</feature>
<organism evidence="6 7">
    <name type="scientific">Rhodococcus koreensis</name>
    <dbReference type="NCBI Taxonomy" id="99653"/>
    <lineage>
        <taxon>Bacteria</taxon>
        <taxon>Bacillati</taxon>
        <taxon>Actinomycetota</taxon>
        <taxon>Actinomycetes</taxon>
        <taxon>Mycobacteriales</taxon>
        <taxon>Nocardiaceae</taxon>
        <taxon>Rhodococcus</taxon>
    </lineage>
</organism>
<dbReference type="GO" id="GO:0006631">
    <property type="term" value="P:fatty acid metabolic process"/>
    <property type="evidence" value="ECO:0007669"/>
    <property type="project" value="TreeGrafter"/>
</dbReference>
<reference evidence="7" key="1">
    <citation type="submission" date="2016-10" db="EMBL/GenBank/DDBJ databases">
        <authorList>
            <person name="Varghese N."/>
            <person name="Submissions S."/>
        </authorList>
    </citation>
    <scope>NUCLEOTIDE SEQUENCE [LARGE SCALE GENOMIC DNA]</scope>
    <source>
        <strain evidence="7">DSM 44498</strain>
    </source>
</reference>
<evidence type="ECO:0000256" key="2">
    <source>
        <dbReference type="ARBA" id="ARBA00022598"/>
    </source>
</evidence>
<dbReference type="PROSITE" id="PS00455">
    <property type="entry name" value="AMP_BINDING"/>
    <property type="match status" value="1"/>
</dbReference>
<dbReference type="Pfam" id="PF13193">
    <property type="entry name" value="AMP-binding_C"/>
    <property type="match status" value="1"/>
</dbReference>
<dbReference type="SUPFAM" id="SSF56801">
    <property type="entry name" value="Acetyl-CoA synthetase-like"/>
    <property type="match status" value="1"/>
</dbReference>
<dbReference type="OrthoDB" id="9803968at2"/>
<proteinExistence type="inferred from homology"/>
<keyword evidence="7" id="KW-1185">Reference proteome</keyword>
<dbReference type="PANTHER" id="PTHR43201">
    <property type="entry name" value="ACYL-COA SYNTHETASE"/>
    <property type="match status" value="1"/>
</dbReference>
<dbReference type="Proteomes" id="UP000183561">
    <property type="component" value="Unassembled WGS sequence"/>
</dbReference>
<name>A0A1H4L147_9NOCA</name>
<evidence type="ECO:0000259" key="4">
    <source>
        <dbReference type="Pfam" id="PF00501"/>
    </source>
</evidence>
<dbReference type="InterPro" id="IPR025110">
    <property type="entry name" value="AMP-bd_C"/>
</dbReference>
<evidence type="ECO:0000313" key="7">
    <source>
        <dbReference type="Proteomes" id="UP000183561"/>
    </source>
</evidence>